<dbReference type="EnsemblMetazoa" id="PPA42723.1">
    <property type="protein sequence ID" value="PPA42723.1"/>
    <property type="gene ID" value="WBGene00281092"/>
</dbReference>
<dbReference type="SUPFAM" id="SSF52540">
    <property type="entry name" value="P-loop containing nucleoside triphosphate hydrolases"/>
    <property type="match status" value="1"/>
</dbReference>
<accession>A0A8R1Z798</accession>
<dbReference type="InterPro" id="IPR003439">
    <property type="entry name" value="ABC_transporter-like_ATP-bd"/>
</dbReference>
<dbReference type="Pfam" id="PF00005">
    <property type="entry name" value="ABC_tran"/>
    <property type="match status" value="1"/>
</dbReference>
<dbReference type="GO" id="GO:0016020">
    <property type="term" value="C:membrane"/>
    <property type="evidence" value="ECO:0000318"/>
    <property type="project" value="GO_Central"/>
</dbReference>
<comment type="subcellular location">
    <subcellularLocation>
        <location evidence="1">Membrane</location>
        <topology evidence="1">Multi-pass membrane protein</topology>
    </subcellularLocation>
</comment>
<dbReference type="InterPro" id="IPR039421">
    <property type="entry name" value="Type_1_exporter"/>
</dbReference>
<keyword evidence="6" id="KW-0472">Membrane</keyword>
<dbReference type="GO" id="GO:0016887">
    <property type="term" value="F:ATP hydrolysis activity"/>
    <property type="evidence" value="ECO:0007669"/>
    <property type="project" value="InterPro"/>
</dbReference>
<keyword evidence="4" id="KW-0067">ATP-binding</keyword>
<dbReference type="GO" id="GO:0005524">
    <property type="term" value="F:ATP binding"/>
    <property type="evidence" value="ECO:0007669"/>
    <property type="project" value="UniProtKB-KW"/>
</dbReference>
<dbReference type="PANTHER" id="PTHR24221">
    <property type="entry name" value="ATP-BINDING CASSETTE SUB-FAMILY B"/>
    <property type="match status" value="1"/>
</dbReference>
<dbReference type="SMART" id="SM00382">
    <property type="entry name" value="AAA"/>
    <property type="match status" value="1"/>
</dbReference>
<keyword evidence="5" id="KW-1133">Transmembrane helix</keyword>
<accession>A0A2A6BVL3</accession>
<reference evidence="7" key="2">
    <citation type="submission" date="2022-06" db="UniProtKB">
        <authorList>
            <consortium name="EnsemblMetazoa"/>
        </authorList>
    </citation>
    <scope>IDENTIFICATION</scope>
    <source>
        <strain evidence="7">PS312</strain>
    </source>
</reference>
<keyword evidence="2" id="KW-0812">Transmembrane</keyword>
<dbReference type="Pfam" id="PF00664">
    <property type="entry name" value="ABC_membrane"/>
    <property type="match status" value="1"/>
</dbReference>
<evidence type="ECO:0000256" key="6">
    <source>
        <dbReference type="ARBA" id="ARBA00023136"/>
    </source>
</evidence>
<keyword evidence="8" id="KW-1185">Reference proteome</keyword>
<sequence>MGPTSRPFAHSPGVDDFIIEIDASSVYQAFLLLISPPICQYMGETIMNEMRVSILHALLHRPMSYFDRKESSPAASSVLLSQQPQMTMALVDHKLSIVVDGLFACIAILVLTFAICFPNGFVGVIYLITYLFLLILFEKMYDGANKKLVELDTSGEVSLNLVGWLTGLMSFSFKEIITASSAVKLLFGIIDPSMEKRKMEKELDHIAEGSLRGQSISFAYPSQPNRRALIDVSFNVGKGRSLALVGPSGGGKSTIVNLLERFYDPDYGMLMLDSTPFTSLSHHQLRSNISLVGQEPILFRGSISDNIRLGKENASDEEVKEACRLANAIEFIQDLPEGYSTLVGEKGRSLSGGQKQRIAIARALVRNPKVIILDEATSALDTQSEKVVRVALESSSYGRTSIMIAHRLDTITQCDEICFIEGGKILERGSHSELIAKRGKYYEMTEQQRMF</sequence>
<evidence type="ECO:0000256" key="3">
    <source>
        <dbReference type="ARBA" id="ARBA00022741"/>
    </source>
</evidence>
<dbReference type="FunFam" id="1.20.1560.10:FF:000299">
    <property type="entry name" value="Uncharacterized protein"/>
    <property type="match status" value="1"/>
</dbReference>
<proteinExistence type="predicted"/>
<evidence type="ECO:0000256" key="5">
    <source>
        <dbReference type="ARBA" id="ARBA00022989"/>
    </source>
</evidence>
<keyword evidence="3" id="KW-0547">Nucleotide-binding</keyword>
<reference evidence="8" key="1">
    <citation type="journal article" date="2008" name="Nat. Genet.">
        <title>The Pristionchus pacificus genome provides a unique perspective on nematode lifestyle and parasitism.</title>
        <authorList>
            <person name="Dieterich C."/>
            <person name="Clifton S.W."/>
            <person name="Schuster L.N."/>
            <person name="Chinwalla A."/>
            <person name="Delehaunty K."/>
            <person name="Dinkelacker I."/>
            <person name="Fulton L."/>
            <person name="Fulton R."/>
            <person name="Godfrey J."/>
            <person name="Minx P."/>
            <person name="Mitreva M."/>
            <person name="Roeseler W."/>
            <person name="Tian H."/>
            <person name="Witte H."/>
            <person name="Yang S.P."/>
            <person name="Wilson R.K."/>
            <person name="Sommer R.J."/>
        </authorList>
    </citation>
    <scope>NUCLEOTIDE SEQUENCE [LARGE SCALE GENOMIC DNA]</scope>
    <source>
        <strain evidence="8">PS312</strain>
    </source>
</reference>
<evidence type="ECO:0000256" key="1">
    <source>
        <dbReference type="ARBA" id="ARBA00004141"/>
    </source>
</evidence>
<evidence type="ECO:0000313" key="7">
    <source>
        <dbReference type="EnsemblMetazoa" id="PPA42723.1"/>
    </source>
</evidence>
<dbReference type="SUPFAM" id="SSF90123">
    <property type="entry name" value="ABC transporter transmembrane region"/>
    <property type="match status" value="1"/>
</dbReference>
<name>A0A2A6BVL3_PRIPA</name>
<organism evidence="7 8">
    <name type="scientific">Pristionchus pacificus</name>
    <name type="common">Parasitic nematode worm</name>
    <dbReference type="NCBI Taxonomy" id="54126"/>
    <lineage>
        <taxon>Eukaryota</taxon>
        <taxon>Metazoa</taxon>
        <taxon>Ecdysozoa</taxon>
        <taxon>Nematoda</taxon>
        <taxon>Chromadorea</taxon>
        <taxon>Rhabditida</taxon>
        <taxon>Rhabditina</taxon>
        <taxon>Diplogasteromorpha</taxon>
        <taxon>Diplogasteroidea</taxon>
        <taxon>Neodiplogasteridae</taxon>
        <taxon>Pristionchus</taxon>
    </lineage>
</organism>
<dbReference type="Gene3D" id="1.20.1560.10">
    <property type="entry name" value="ABC transporter type 1, transmembrane domain"/>
    <property type="match status" value="2"/>
</dbReference>
<dbReference type="InterPro" id="IPR017871">
    <property type="entry name" value="ABC_transporter-like_CS"/>
</dbReference>
<dbReference type="PANTHER" id="PTHR24221:SF617">
    <property type="entry name" value="P-GLYCOPROTEIN RELATED"/>
    <property type="match status" value="1"/>
</dbReference>
<evidence type="ECO:0000256" key="4">
    <source>
        <dbReference type="ARBA" id="ARBA00022840"/>
    </source>
</evidence>
<dbReference type="AlphaFoldDB" id="A0A2A6BVL3"/>
<protein>
    <submittedName>
        <fullName evidence="7">ABC transporter ATP-binding protein</fullName>
    </submittedName>
</protein>
<dbReference type="Gene3D" id="3.40.50.300">
    <property type="entry name" value="P-loop containing nucleotide triphosphate hydrolases"/>
    <property type="match status" value="1"/>
</dbReference>
<dbReference type="PROSITE" id="PS50929">
    <property type="entry name" value="ABC_TM1F"/>
    <property type="match status" value="1"/>
</dbReference>
<evidence type="ECO:0000256" key="2">
    <source>
        <dbReference type="ARBA" id="ARBA00022692"/>
    </source>
</evidence>
<evidence type="ECO:0000313" key="8">
    <source>
        <dbReference type="Proteomes" id="UP000005239"/>
    </source>
</evidence>
<dbReference type="Proteomes" id="UP000005239">
    <property type="component" value="Unassembled WGS sequence"/>
</dbReference>
<gene>
    <name evidence="7" type="primary">WBGene00281092</name>
</gene>
<dbReference type="InterPro" id="IPR003593">
    <property type="entry name" value="AAA+_ATPase"/>
</dbReference>
<dbReference type="OrthoDB" id="6500128at2759"/>
<dbReference type="PROSITE" id="PS00211">
    <property type="entry name" value="ABC_TRANSPORTER_1"/>
    <property type="match status" value="1"/>
</dbReference>
<dbReference type="InterPro" id="IPR027417">
    <property type="entry name" value="P-loop_NTPase"/>
</dbReference>
<dbReference type="PROSITE" id="PS50893">
    <property type="entry name" value="ABC_TRANSPORTER_2"/>
    <property type="match status" value="1"/>
</dbReference>
<dbReference type="GO" id="GO:0140359">
    <property type="term" value="F:ABC-type transporter activity"/>
    <property type="evidence" value="ECO:0007669"/>
    <property type="project" value="InterPro"/>
</dbReference>
<dbReference type="GO" id="GO:0042626">
    <property type="term" value="F:ATPase-coupled transmembrane transporter activity"/>
    <property type="evidence" value="ECO:0000318"/>
    <property type="project" value="GO_Central"/>
</dbReference>
<dbReference type="InterPro" id="IPR036640">
    <property type="entry name" value="ABC1_TM_sf"/>
</dbReference>
<dbReference type="InterPro" id="IPR011527">
    <property type="entry name" value="ABC1_TM_dom"/>
</dbReference>
<dbReference type="FunFam" id="3.40.50.300:FF:002283">
    <property type="entry name" value="p-GlycoProtein related"/>
    <property type="match status" value="1"/>
</dbReference>
<dbReference type="GO" id="GO:0055085">
    <property type="term" value="P:transmembrane transport"/>
    <property type="evidence" value="ECO:0000318"/>
    <property type="project" value="GO_Central"/>
</dbReference>